<reference evidence="7 8" key="1">
    <citation type="submission" date="2010-01" db="EMBL/GenBank/DDBJ databases">
        <authorList>
            <person name="Weinstock G."/>
            <person name="Sodergren E."/>
            <person name="Clifton S."/>
            <person name="Fulton L."/>
            <person name="Fulton B."/>
            <person name="Courtney L."/>
            <person name="Fronick C."/>
            <person name="Harrison M."/>
            <person name="Strong C."/>
            <person name="Farmer C."/>
            <person name="Delahaunty K."/>
            <person name="Markovic C."/>
            <person name="Hall O."/>
            <person name="Minx P."/>
            <person name="Tomlinson C."/>
            <person name="Mitreva M."/>
            <person name="Nelson J."/>
            <person name="Hou S."/>
            <person name="Wollam A."/>
            <person name="Pepin K.H."/>
            <person name="Johnson M."/>
            <person name="Bhonagiri V."/>
            <person name="Nash W.E."/>
            <person name="Warren W."/>
            <person name="Chinwalla A."/>
            <person name="Mardis E.R."/>
            <person name="Wilson R.K."/>
        </authorList>
    </citation>
    <scope>NUCLEOTIDE SEQUENCE [LARGE SCALE GENOMIC DNA]</scope>
    <source>
        <strain evidence="7 8">DSM 13479</strain>
    </source>
</reference>
<dbReference type="PROSITE" id="PS50126">
    <property type="entry name" value="S1"/>
    <property type="match status" value="1"/>
</dbReference>
<dbReference type="Pfam" id="PF10150">
    <property type="entry name" value="RNase_E_G"/>
    <property type="match status" value="1"/>
</dbReference>
<organism evidence="7 8">
    <name type="scientific">Hungatella hathewayi DSM 13479</name>
    <dbReference type="NCBI Taxonomy" id="566550"/>
    <lineage>
        <taxon>Bacteria</taxon>
        <taxon>Bacillati</taxon>
        <taxon>Bacillota</taxon>
        <taxon>Clostridia</taxon>
        <taxon>Lachnospirales</taxon>
        <taxon>Lachnospiraceae</taxon>
        <taxon>Hungatella</taxon>
    </lineage>
</organism>
<evidence type="ECO:0000256" key="4">
    <source>
        <dbReference type="ARBA" id="ARBA00022842"/>
    </source>
</evidence>
<dbReference type="GO" id="GO:0005737">
    <property type="term" value="C:cytoplasm"/>
    <property type="evidence" value="ECO:0007669"/>
    <property type="project" value="TreeGrafter"/>
</dbReference>
<comment type="caution">
    <text evidence="7">The sequence shown here is derived from an EMBL/GenBank/DDBJ whole genome shotgun (WGS) entry which is preliminary data.</text>
</comment>
<evidence type="ECO:0000259" key="6">
    <source>
        <dbReference type="PROSITE" id="PS50126"/>
    </source>
</evidence>
<dbReference type="EMBL" id="ACIO01000936">
    <property type="protein sequence ID" value="EFC94782.1"/>
    <property type="molecule type" value="Genomic_DNA"/>
</dbReference>
<accession>D3ATS5</accession>
<dbReference type="GO" id="GO:0016787">
    <property type="term" value="F:hydrolase activity"/>
    <property type="evidence" value="ECO:0007669"/>
    <property type="project" value="UniProtKB-KW"/>
</dbReference>
<proteinExistence type="predicted"/>
<evidence type="ECO:0000256" key="3">
    <source>
        <dbReference type="ARBA" id="ARBA00022801"/>
    </source>
</evidence>
<protein>
    <submittedName>
        <fullName evidence="7">S1 RNA binding domain protein</fullName>
    </submittedName>
</protein>
<gene>
    <name evidence="7" type="ORF">CLOSTHATH_07036</name>
</gene>
<evidence type="ECO:0000256" key="5">
    <source>
        <dbReference type="ARBA" id="ARBA00022884"/>
    </source>
</evidence>
<dbReference type="NCBIfam" id="TIGR00757">
    <property type="entry name" value="RNaseEG"/>
    <property type="match status" value="1"/>
</dbReference>
<dbReference type="GO" id="GO:0003723">
    <property type="term" value="F:RNA binding"/>
    <property type="evidence" value="ECO:0007669"/>
    <property type="project" value="UniProtKB-KW"/>
</dbReference>
<comment type="cofactor">
    <cofactor evidence="1">
        <name>Mg(2+)</name>
        <dbReference type="ChEBI" id="CHEBI:18420"/>
    </cofactor>
</comment>
<feature type="domain" description="S1 motif" evidence="6">
    <location>
        <begin position="41"/>
        <end position="120"/>
    </location>
</feature>
<keyword evidence="2" id="KW-0479">Metal-binding</keyword>
<dbReference type="GO" id="GO:0006364">
    <property type="term" value="P:rRNA processing"/>
    <property type="evidence" value="ECO:0007669"/>
    <property type="project" value="TreeGrafter"/>
</dbReference>
<dbReference type="GO" id="GO:0046872">
    <property type="term" value="F:metal ion binding"/>
    <property type="evidence" value="ECO:0007669"/>
    <property type="project" value="UniProtKB-KW"/>
</dbReference>
<evidence type="ECO:0000256" key="1">
    <source>
        <dbReference type="ARBA" id="ARBA00001946"/>
    </source>
</evidence>
<evidence type="ECO:0000256" key="2">
    <source>
        <dbReference type="ARBA" id="ARBA00022723"/>
    </source>
</evidence>
<keyword evidence="5" id="KW-0694">RNA-binding</keyword>
<dbReference type="PANTHER" id="PTHR30001">
    <property type="entry name" value="RIBONUCLEASE"/>
    <property type="match status" value="1"/>
</dbReference>
<sequence>MKQLNKLIITKWNGMVLTMVQSEGSAVSLNLEPGEERSILGNIYIGKVKNIVKNIGAAFVEIGDGCMGYLNLADGFIHHASAGGADGKLRVGDEIVVQVERDAVKTKAPVLTGNLNFTGRYIVLTAGKRQLGFSSKLSDMEWKKQIKPILEAEKEEDFGIIVRTNAPEASFDAILEELRSLKALYRKVMGDAVHRTCLSLLYQTPPAYLADIRDSLHGSLESVVTDEPDIYEAIKVYLETFQPEDLKKLTFYDDALLPLFKLFKVEKAMDEALGKRVWLKSGGYLVIEPTEALCVIDVNTGKYSGKKNLHDTIMKINTEAAVQIARQLRLRNLSGIIIIDFIDMETEEDRQELLTVLSRALSKDPVKTSVVEITKLNLVEVTRKKIRRPFHEQAALIKGKAES</sequence>
<dbReference type="InterPro" id="IPR019307">
    <property type="entry name" value="RNA-bd_AU-1/RNase_E/G"/>
</dbReference>
<dbReference type="SMART" id="SM00316">
    <property type="entry name" value="S1"/>
    <property type="match status" value="1"/>
</dbReference>
<name>D3ATS5_9FIRM</name>
<dbReference type="Gene3D" id="2.40.50.140">
    <property type="entry name" value="Nucleic acid-binding proteins"/>
    <property type="match status" value="1"/>
</dbReference>
<dbReference type="InterPro" id="IPR003029">
    <property type="entry name" value="S1_domain"/>
</dbReference>
<dbReference type="Proteomes" id="UP000004968">
    <property type="component" value="Unassembled WGS sequence"/>
</dbReference>
<keyword evidence="4" id="KW-0460">Magnesium</keyword>
<dbReference type="CDD" id="cd04453">
    <property type="entry name" value="S1_RNase_E"/>
    <property type="match status" value="1"/>
</dbReference>
<dbReference type="AlphaFoldDB" id="D3ATS5"/>
<dbReference type="HOGENOM" id="CLU_003468_5_3_9"/>
<dbReference type="SUPFAM" id="SSF50249">
    <property type="entry name" value="Nucleic acid-binding proteins"/>
    <property type="match status" value="1"/>
</dbReference>
<keyword evidence="3" id="KW-0378">Hydrolase</keyword>
<evidence type="ECO:0000313" key="7">
    <source>
        <dbReference type="EMBL" id="EFC94782.1"/>
    </source>
</evidence>
<dbReference type="InterPro" id="IPR004659">
    <property type="entry name" value="RNase_E/G"/>
</dbReference>
<dbReference type="InterPro" id="IPR012340">
    <property type="entry name" value="NA-bd_OB-fold"/>
</dbReference>
<evidence type="ECO:0000313" key="8">
    <source>
        <dbReference type="Proteomes" id="UP000004968"/>
    </source>
</evidence>
<dbReference type="GO" id="GO:0004540">
    <property type="term" value="F:RNA nuclease activity"/>
    <property type="evidence" value="ECO:0007669"/>
    <property type="project" value="InterPro"/>
</dbReference>
<dbReference type="PANTHER" id="PTHR30001:SF0">
    <property type="entry name" value="RIBONUCLEASE G"/>
    <property type="match status" value="1"/>
</dbReference>